<evidence type="ECO:0000313" key="1">
    <source>
        <dbReference type="EMBL" id="KAJ7996616.1"/>
    </source>
</evidence>
<name>A0ACC2FZ81_DALPE</name>
<organism evidence="1 2">
    <name type="scientific">Dallia pectoralis</name>
    <name type="common">Alaska blackfish</name>
    <dbReference type="NCBI Taxonomy" id="75939"/>
    <lineage>
        <taxon>Eukaryota</taxon>
        <taxon>Metazoa</taxon>
        <taxon>Chordata</taxon>
        <taxon>Craniata</taxon>
        <taxon>Vertebrata</taxon>
        <taxon>Euteleostomi</taxon>
        <taxon>Actinopterygii</taxon>
        <taxon>Neopterygii</taxon>
        <taxon>Teleostei</taxon>
        <taxon>Protacanthopterygii</taxon>
        <taxon>Esociformes</taxon>
        <taxon>Umbridae</taxon>
        <taxon>Dallia</taxon>
    </lineage>
</organism>
<dbReference type="EMBL" id="CM055747">
    <property type="protein sequence ID" value="KAJ7996616.1"/>
    <property type="molecule type" value="Genomic_DNA"/>
</dbReference>
<dbReference type="Proteomes" id="UP001157502">
    <property type="component" value="Chromosome 20"/>
</dbReference>
<sequence>MSRKTPQSVLADSSQPKRRSARLTSPNQNVPISVSGICQRLELNVSHSKQTPTNAVKRRITVRKIAPRKTQANGPSEDDKENEPRSSEGGQKRPKVSTPGPVKGPPAKATMLSPILAPPSVPQAAADPDDSAWSQKVRRSYSRLSLDDCSFQSPQSRATSSPSPRRRETLFGFERLQTPQVLRNAHQSRVGPDPLGSLCVVGSFSLLEGEGASAATKPQTEINIPGVALVKDKKRRKKVPQIKLAELDDLASKMNAEFAEAELFELVVE</sequence>
<keyword evidence="2" id="KW-1185">Reference proteome</keyword>
<gene>
    <name evidence="1" type="ORF">DPEC_G00238900</name>
</gene>
<evidence type="ECO:0000313" key="2">
    <source>
        <dbReference type="Proteomes" id="UP001157502"/>
    </source>
</evidence>
<protein>
    <submittedName>
        <fullName evidence="1">Uncharacterized protein</fullName>
    </submittedName>
</protein>
<reference evidence="1" key="1">
    <citation type="submission" date="2021-05" db="EMBL/GenBank/DDBJ databases">
        <authorList>
            <person name="Pan Q."/>
            <person name="Jouanno E."/>
            <person name="Zahm M."/>
            <person name="Klopp C."/>
            <person name="Cabau C."/>
            <person name="Louis A."/>
            <person name="Berthelot C."/>
            <person name="Parey E."/>
            <person name="Roest Crollius H."/>
            <person name="Montfort J."/>
            <person name="Robinson-Rechavi M."/>
            <person name="Bouchez O."/>
            <person name="Lampietro C."/>
            <person name="Lopez Roques C."/>
            <person name="Donnadieu C."/>
            <person name="Postlethwait J."/>
            <person name="Bobe J."/>
            <person name="Dillon D."/>
            <person name="Chandos A."/>
            <person name="von Hippel F."/>
            <person name="Guiguen Y."/>
        </authorList>
    </citation>
    <scope>NUCLEOTIDE SEQUENCE</scope>
    <source>
        <strain evidence="1">YG-Jan2019</strain>
    </source>
</reference>
<accession>A0ACC2FZ81</accession>
<proteinExistence type="predicted"/>
<comment type="caution">
    <text evidence="1">The sequence shown here is derived from an EMBL/GenBank/DDBJ whole genome shotgun (WGS) entry which is preliminary data.</text>
</comment>